<dbReference type="RefSeq" id="WP_121460659.1">
    <property type="nucleotide sequence ID" value="NZ_RBXB01000001.1"/>
</dbReference>
<feature type="chain" id="PRO_5019781621" evidence="1">
    <location>
        <begin position="20"/>
        <end position="1211"/>
    </location>
</feature>
<protein>
    <submittedName>
        <fullName evidence="3">RHS repeat-associated protein</fullName>
    </submittedName>
</protein>
<name>A0A495SNX9_9FLAO</name>
<dbReference type="OrthoDB" id="2972467at2"/>
<dbReference type="NCBIfam" id="TIGR03696">
    <property type="entry name" value="Rhs_assc_core"/>
    <property type="match status" value="1"/>
</dbReference>
<evidence type="ECO:0000259" key="2">
    <source>
        <dbReference type="Pfam" id="PF20041"/>
    </source>
</evidence>
<evidence type="ECO:0000313" key="3">
    <source>
        <dbReference type="EMBL" id="RKT01776.1"/>
    </source>
</evidence>
<reference evidence="3 4" key="1">
    <citation type="submission" date="2018-10" db="EMBL/GenBank/DDBJ databases">
        <title>Genomic Encyclopedia of Archaeal and Bacterial Type Strains, Phase II (KMG-II): from individual species to whole genera.</title>
        <authorList>
            <person name="Goeker M."/>
        </authorList>
    </citation>
    <scope>NUCLEOTIDE SEQUENCE [LARGE SCALE GENOMIC DNA]</scope>
    <source>
        <strain evidence="3 4">DSM 14219</strain>
    </source>
</reference>
<dbReference type="InterPro" id="IPR050708">
    <property type="entry name" value="T6SS_VgrG/RHS"/>
</dbReference>
<keyword evidence="4" id="KW-1185">Reference proteome</keyword>
<dbReference type="PANTHER" id="PTHR32305:SF15">
    <property type="entry name" value="PROTEIN RHSA-RELATED"/>
    <property type="match status" value="1"/>
</dbReference>
<feature type="signal peptide" evidence="1">
    <location>
        <begin position="1"/>
        <end position="19"/>
    </location>
</feature>
<comment type="caution">
    <text evidence="3">The sequence shown here is derived from an EMBL/GenBank/DDBJ whole genome shotgun (WGS) entry which is preliminary data.</text>
</comment>
<accession>A0A495SNX9</accession>
<dbReference type="PANTHER" id="PTHR32305">
    <property type="match status" value="1"/>
</dbReference>
<evidence type="ECO:0000256" key="1">
    <source>
        <dbReference type="SAM" id="SignalP"/>
    </source>
</evidence>
<evidence type="ECO:0000313" key="4">
    <source>
        <dbReference type="Proteomes" id="UP000272428"/>
    </source>
</evidence>
<sequence>MKKLLFIFNMLFVAGLFYAQTPTTSQNYIYTRTYLSEDGSKKTESVQYFDGLGRLKQTVSVKATPSGKDLVVPVLYDELGRQPKDFLPLPMATANAGIQTLTEADVNSYYNVANAYVEKIFDNSPLSKVLEVATPGDAWKKNSGHTRKSEFETNITADQVKKFVINSSWANATVSFSVPTVEWYGESQLMKNVTIDEDGNKSITFKDSQGKTILARKMNGTEPVDTYYIYNLYDQLALVITPKANKEITQNGNVVTQSILDQYCYQYKYDNRNRMVEKRLPGKNSWDYFVYDKQNRLVLSQDANQNRKEWTFTKYDKFGRVVYTGLLANTSNRVTMQNSLNAMSSNELNNESRTSTPFAANGQNIYYTKVAFPTSNMTVLTVNYYDDYAPEAPARPNTILGKTTLSSTPTQYSTNGVVTYRSLKGMPTSTYIKNIEDDNWTQSHVWYDSEAKTLGSHSINFLGGYTKTETEIDFAGIIKKTKIYHKRLNTDTEKVIIETFEHDNQNRLLVYKHQVDNNPEEVLSQNTYNDLGQLVVKKVGNTISSPLQTINYTYNIHGKLKTINDPNNLGDDLFGYKINYNEVEGLESPNTDFTELKVKPRFNGDIAEVSWKTLTEDNEPLKRYGYVYDGLSRLSAGFYQKAGNESAKEYFEKIDYDIDGSITRLKRSEGVTAGNSFATMIDNLKYDYAGNRLTKVTDEQQNPSGYPYIVTPNTITYDANGNMTTLLDKGISSIQYNFLNLPKQITQNARVTNYTYRADGVKVKKLFGDIETNYLDGFQYKSTKPSETVPPGDFPPEPDPNEVAEMKLRIIPTAEGYYDALNNQYIYNFTDHLGNVRLSYTDTNKDGVIQPRQYKVVQCSGSGWNQMCIDYWKPGEIVEVNNYYPFGLLHNYTATTQNVYQYKYNGKELQESGMYDFGARMYMPDLGRWGVIDPLAESYRRWSPYHYAMNNPANLTDPDGMGSYDSEGVWHSEMEDFEKYHGLNSYSPFEKEHNTFKTPDGEGAGGGGGITIGDLMDALFPNSNEGYQPDFGKFDFEQFGLEDIDDNIDRGRKKGKGKAKRDIKGNTLNWFNEGDGGLYIAASNDIVPNNTVRVFSHANEDAIMGPDGKLIYNAADFNALLVHRSPAWKKFKEKGGVMILDLRACNTGSIENSFAHRLSMHPDFKNVVIMAPADYYIASGDGKSTHVGGPGNYNLFINGKLVRGKFNNIKR</sequence>
<gene>
    <name evidence="3" type="ORF">BCF58_1000</name>
</gene>
<keyword evidence="1" id="KW-0732">Signal</keyword>
<dbReference type="InterPro" id="IPR022385">
    <property type="entry name" value="Rhs_assc_core"/>
</dbReference>
<organism evidence="3 4">
    <name type="scientific">Chryseobacterium defluvii</name>
    <dbReference type="NCBI Taxonomy" id="160396"/>
    <lineage>
        <taxon>Bacteria</taxon>
        <taxon>Pseudomonadati</taxon>
        <taxon>Bacteroidota</taxon>
        <taxon>Flavobacteriia</taxon>
        <taxon>Flavobacteriales</taxon>
        <taxon>Weeksellaceae</taxon>
        <taxon>Chryseobacterium group</taxon>
        <taxon>Chryseobacterium</taxon>
    </lineage>
</organism>
<dbReference type="AlphaFoldDB" id="A0A495SNX9"/>
<dbReference type="Proteomes" id="UP000272428">
    <property type="component" value="Unassembled WGS sequence"/>
</dbReference>
<proteinExistence type="predicted"/>
<dbReference type="InterPro" id="IPR045619">
    <property type="entry name" value="DUF6443"/>
</dbReference>
<feature type="domain" description="DUF6443" evidence="2">
    <location>
        <begin position="28"/>
        <end position="150"/>
    </location>
</feature>
<dbReference type="Pfam" id="PF20041">
    <property type="entry name" value="DUF6443"/>
    <property type="match status" value="1"/>
</dbReference>
<dbReference type="EMBL" id="RBXB01000001">
    <property type="protein sequence ID" value="RKT01776.1"/>
    <property type="molecule type" value="Genomic_DNA"/>
</dbReference>
<dbReference type="Gene3D" id="2.180.10.10">
    <property type="entry name" value="RHS repeat-associated core"/>
    <property type="match status" value="1"/>
</dbReference>